<dbReference type="InterPro" id="IPR034652">
    <property type="entry name" value="SRP68-RBD"/>
</dbReference>
<evidence type="ECO:0000256" key="5">
    <source>
        <dbReference type="ARBA" id="ARBA00022884"/>
    </source>
</evidence>
<dbReference type="GO" id="GO:0005786">
    <property type="term" value="C:signal recognition particle, endoplasmic reticulum targeting"/>
    <property type="evidence" value="ECO:0007669"/>
    <property type="project" value="UniProtKB-KW"/>
</dbReference>
<dbReference type="EMBL" id="EQ962656">
    <property type="protein sequence ID" value="EED16723.1"/>
    <property type="molecule type" value="Genomic_DNA"/>
</dbReference>
<dbReference type="GeneID" id="8109053"/>
<evidence type="ECO:0000313" key="12">
    <source>
        <dbReference type="Proteomes" id="UP000001745"/>
    </source>
</evidence>
<dbReference type="eggNOG" id="KOG2460">
    <property type="taxonomic scope" value="Eukaryota"/>
</dbReference>
<dbReference type="OMA" id="NYDLISW"/>
<evidence type="ECO:0000256" key="10">
    <source>
        <dbReference type="PIRNR" id="PIRNR038995"/>
    </source>
</evidence>
<evidence type="ECO:0000256" key="6">
    <source>
        <dbReference type="ARBA" id="ARBA00023135"/>
    </source>
</evidence>
<dbReference type="GO" id="GO:0006614">
    <property type="term" value="P:SRP-dependent cotranslational protein targeting to membrane"/>
    <property type="evidence" value="ECO:0007669"/>
    <property type="project" value="InterPro"/>
</dbReference>
<dbReference type="InParanoid" id="B8MFI9"/>
<organism evidence="11 12">
    <name type="scientific">Talaromyces stipitatus (strain ATCC 10500 / CBS 375.48 / QM 6759 / NRRL 1006)</name>
    <name type="common">Penicillium stipitatum</name>
    <dbReference type="NCBI Taxonomy" id="441959"/>
    <lineage>
        <taxon>Eukaryota</taxon>
        <taxon>Fungi</taxon>
        <taxon>Dikarya</taxon>
        <taxon>Ascomycota</taxon>
        <taxon>Pezizomycotina</taxon>
        <taxon>Eurotiomycetes</taxon>
        <taxon>Eurotiomycetidae</taxon>
        <taxon>Eurotiales</taxon>
        <taxon>Trichocomaceae</taxon>
        <taxon>Talaromyces</taxon>
        <taxon>Talaromyces sect. Talaromyces</taxon>
    </lineage>
</organism>
<evidence type="ECO:0000256" key="8">
    <source>
        <dbReference type="ARBA" id="ARBA00023274"/>
    </source>
</evidence>
<keyword evidence="12" id="KW-1185">Reference proteome</keyword>
<dbReference type="PANTHER" id="PTHR12860:SF0">
    <property type="entry name" value="SIGNAL RECOGNITION PARTICLE SUBUNIT SRP68"/>
    <property type="match status" value="1"/>
</dbReference>
<dbReference type="VEuPathDB" id="FungiDB:TSTA_017970"/>
<dbReference type="Proteomes" id="UP000001745">
    <property type="component" value="Unassembled WGS sequence"/>
</dbReference>
<keyword evidence="7" id="KW-0539">Nucleus</keyword>
<dbReference type="FunCoup" id="B8MFI9">
    <property type="interactions" value="930"/>
</dbReference>
<evidence type="ECO:0000313" key="11">
    <source>
        <dbReference type="EMBL" id="EED16723.1"/>
    </source>
</evidence>
<dbReference type="GO" id="GO:0030942">
    <property type="term" value="F:endoplasmic reticulum signal peptide binding"/>
    <property type="evidence" value="ECO:0007669"/>
    <property type="project" value="InterPro"/>
</dbReference>
<sequence length="599" mass="67206">MEITNLFFTRREESLLSGDYNTYRAQTSRRLHTVRKRLGRTTPKGRKYSAEAPVTSEDVASNPQAAHLLILSAERAWAQAMHMKAVHSADPSAKSVLGPTRRHIISRLTKASRYAERLVSILQDRSFSGASDIDLLEARGYLALLLGGLYMEKQKWDQCLQQFSMARIVYSALSQKERKEAYREIISVTIDTSLRYAAYQLKISRNKPLPSLAIERFPGDSEVRAELEKADPNCLVEDAAGTTRLADGEIEQLPETISWRSRSVPIEDASIAQALAAAAAAESKLTSFLQERPTTSPKEKAAAYDNVILASQEVVDATKTAIDDLVNEGADRGDRRMQALQVTRTAVNYSLVSWRVGRNRVLSGDHDGLLLDGEHFKADEWRKRARQESGGKILSQLREKVALYDSVLQSLDFVQELPGVAGDLEFVEELELKRNYFRALRCFAIGRSHSFQENTKNALALFSRSSELAATIQKSGKGVTAKAGPPRLDVSSEEIEFLAMTSHGFEAKYRGLVSLDRLSETKQDPSRFQLPLIERMDEYAVENLDLSKLVPFPPNMRAVPVKPLFLDVAWNYIQYPREKIEQAEAPSMEGRRGWFGFGR</sequence>
<keyword evidence="5 10" id="KW-0694">RNA-binding</keyword>
<evidence type="ECO:0000256" key="9">
    <source>
        <dbReference type="ARBA" id="ARBA00029498"/>
    </source>
</evidence>
<gene>
    <name evidence="11" type="ORF">TSTA_017970</name>
</gene>
<dbReference type="InterPro" id="IPR038253">
    <property type="entry name" value="SRP68_N_sf"/>
</dbReference>
<protein>
    <recommendedName>
        <fullName evidence="9 10">Signal recognition particle subunit SRP68</fullName>
        <shortName evidence="10">SRP68</shortName>
    </recommendedName>
</protein>
<evidence type="ECO:0000256" key="2">
    <source>
        <dbReference type="ARBA" id="ARBA00004604"/>
    </source>
</evidence>
<dbReference type="Pfam" id="PF16969">
    <property type="entry name" value="SRP68"/>
    <property type="match status" value="1"/>
</dbReference>
<dbReference type="OrthoDB" id="10255118at2759"/>
<comment type="subcellular location">
    <subcellularLocation>
        <location evidence="1 10">Cytoplasm</location>
    </subcellularLocation>
    <subcellularLocation>
        <location evidence="2">Nucleus</location>
        <location evidence="2">Nucleolus</location>
    </subcellularLocation>
</comment>
<dbReference type="PANTHER" id="PTHR12860">
    <property type="entry name" value="SIGNAL RECOGNITION PARTICLE 68 KDA PROTEIN"/>
    <property type="match status" value="1"/>
</dbReference>
<dbReference type="PhylomeDB" id="B8MFI9"/>
<dbReference type="STRING" id="441959.B8MFI9"/>
<dbReference type="AlphaFoldDB" id="B8MFI9"/>
<dbReference type="Gene3D" id="1.10.3450.40">
    <property type="entry name" value="Signal recognition particle, SRP68 subunit, RNA-binding domain"/>
    <property type="match status" value="1"/>
</dbReference>
<reference evidence="12" key="1">
    <citation type="journal article" date="2015" name="Genome Announc.">
        <title>Genome sequence of the AIDS-associated pathogen Penicillium marneffei (ATCC18224) and its near taxonomic relative Talaromyces stipitatus (ATCC10500).</title>
        <authorList>
            <person name="Nierman W.C."/>
            <person name="Fedorova-Abrams N.D."/>
            <person name="Andrianopoulos A."/>
        </authorList>
    </citation>
    <scope>NUCLEOTIDE SEQUENCE [LARGE SCALE GENOMIC DNA]</scope>
    <source>
        <strain evidence="12">ATCC 10500 / CBS 375.48 / QM 6759 / NRRL 1006</strain>
    </source>
</reference>
<evidence type="ECO:0000256" key="1">
    <source>
        <dbReference type="ARBA" id="ARBA00004496"/>
    </source>
</evidence>
<comment type="function">
    <text evidence="10">Component of the signal recognition particle (SRP) complex, a ribonucleoprotein complex that mediates the cotranslational targeting of secretory and membrane proteins to the endoplasmic reticulum (ER). The SRP complex interacts with the signal sequence in nascent secretory and membrane proteins and directs them to the membrane of the ER.</text>
</comment>
<keyword evidence="4 10" id="KW-0963">Cytoplasm</keyword>
<dbReference type="InterPro" id="IPR026258">
    <property type="entry name" value="SRP68"/>
</dbReference>
<evidence type="ECO:0000256" key="3">
    <source>
        <dbReference type="ARBA" id="ARBA00009352"/>
    </source>
</evidence>
<dbReference type="HOGENOM" id="CLU_018649_2_0_1"/>
<keyword evidence="8 10" id="KW-0687">Ribonucleoprotein</keyword>
<name>B8MFI9_TALSN</name>
<comment type="similarity">
    <text evidence="3 10">Belongs to the SRP68 family.</text>
</comment>
<evidence type="ECO:0000256" key="7">
    <source>
        <dbReference type="ARBA" id="ARBA00023242"/>
    </source>
</evidence>
<keyword evidence="6 10" id="KW-0733">Signal recognition particle</keyword>
<dbReference type="GO" id="GO:0005730">
    <property type="term" value="C:nucleolus"/>
    <property type="evidence" value="ECO:0007669"/>
    <property type="project" value="UniProtKB-SubCell"/>
</dbReference>
<dbReference type="CDD" id="cd15481">
    <property type="entry name" value="SRP68-RBD"/>
    <property type="match status" value="1"/>
</dbReference>
<accession>B8MFI9</accession>
<dbReference type="GO" id="GO:0005047">
    <property type="term" value="F:signal recognition particle binding"/>
    <property type="evidence" value="ECO:0007669"/>
    <property type="project" value="InterPro"/>
</dbReference>
<dbReference type="PIRSF" id="PIRSF038995">
    <property type="entry name" value="SRP68"/>
    <property type="match status" value="1"/>
</dbReference>
<evidence type="ECO:0000256" key="4">
    <source>
        <dbReference type="ARBA" id="ARBA00022490"/>
    </source>
</evidence>
<dbReference type="RefSeq" id="XP_002483957.1">
    <property type="nucleotide sequence ID" value="XM_002483912.1"/>
</dbReference>
<proteinExistence type="inferred from homology"/>
<dbReference type="GO" id="GO:0008312">
    <property type="term" value="F:7S RNA binding"/>
    <property type="evidence" value="ECO:0007669"/>
    <property type="project" value="InterPro"/>
</dbReference>